<sequence length="74" mass="8598">METVEQILLFCTYYQDLSRELISPIIGKFPGRSIDFYVHLLLSDKCYQITKQVAKFCAVALRVRNQIINGDKEI</sequence>
<comment type="caution">
    <text evidence="1">The sequence shown here is derived from an EMBL/GenBank/DDBJ whole genome shotgun (WGS) entry which is preliminary data.</text>
</comment>
<evidence type="ECO:0000313" key="1">
    <source>
        <dbReference type="EMBL" id="KAJ7338940.1"/>
    </source>
</evidence>
<dbReference type="Proteomes" id="UP001142489">
    <property type="component" value="Unassembled WGS sequence"/>
</dbReference>
<proteinExistence type="predicted"/>
<organism evidence="1 2">
    <name type="scientific">Phrynocephalus forsythii</name>
    <dbReference type="NCBI Taxonomy" id="171643"/>
    <lineage>
        <taxon>Eukaryota</taxon>
        <taxon>Metazoa</taxon>
        <taxon>Chordata</taxon>
        <taxon>Craniata</taxon>
        <taxon>Vertebrata</taxon>
        <taxon>Euteleostomi</taxon>
        <taxon>Lepidosauria</taxon>
        <taxon>Squamata</taxon>
        <taxon>Bifurcata</taxon>
        <taxon>Unidentata</taxon>
        <taxon>Episquamata</taxon>
        <taxon>Toxicofera</taxon>
        <taxon>Iguania</taxon>
        <taxon>Acrodonta</taxon>
        <taxon>Agamidae</taxon>
        <taxon>Agaminae</taxon>
        <taxon>Phrynocephalus</taxon>
    </lineage>
</organism>
<evidence type="ECO:0000313" key="2">
    <source>
        <dbReference type="Proteomes" id="UP001142489"/>
    </source>
</evidence>
<dbReference type="EMBL" id="JAPFRF010000003">
    <property type="protein sequence ID" value="KAJ7338940.1"/>
    <property type="molecule type" value="Genomic_DNA"/>
</dbReference>
<keyword evidence="2" id="KW-1185">Reference proteome</keyword>
<dbReference type="AlphaFoldDB" id="A0A9Q0Y4G8"/>
<accession>A0A9Q0Y4G8</accession>
<protein>
    <submittedName>
        <fullName evidence="1">Uncharacterized protein</fullName>
    </submittedName>
</protein>
<gene>
    <name evidence="1" type="ORF">JRQ81_012842</name>
</gene>
<name>A0A9Q0Y4G8_9SAUR</name>
<reference evidence="1" key="1">
    <citation type="journal article" date="2023" name="DNA Res.">
        <title>Chromosome-level genome assembly of Phrynocephalus forsythii using third-generation DNA sequencing and Hi-C analysis.</title>
        <authorList>
            <person name="Qi Y."/>
            <person name="Zhao W."/>
            <person name="Zhao Y."/>
            <person name="Niu C."/>
            <person name="Cao S."/>
            <person name="Zhang Y."/>
        </authorList>
    </citation>
    <scope>NUCLEOTIDE SEQUENCE</scope>
    <source>
        <tissue evidence="1">Muscle</tissue>
    </source>
</reference>